<keyword evidence="3" id="KW-1185">Reference proteome</keyword>
<accession>A0ABN7C7B2</accession>
<evidence type="ECO:0000313" key="3">
    <source>
        <dbReference type="Proteomes" id="UP001529514"/>
    </source>
</evidence>
<evidence type="ECO:0000256" key="1">
    <source>
        <dbReference type="SAM" id="Coils"/>
    </source>
</evidence>
<feature type="coiled-coil region" evidence="1">
    <location>
        <begin position="62"/>
        <end position="89"/>
    </location>
</feature>
<dbReference type="Pfam" id="PF13988">
    <property type="entry name" value="DUF4225"/>
    <property type="match status" value="1"/>
</dbReference>
<sequence length="282" mass="32508">MPKYIVHTLDDFITYEAKLRRTTDLAARYILDDPGVKARYRKEINDVIEDIRRDYNNSGFNVEKKRELVRELKYEYESEEEAYQQARRLDYGKYKFTEIFEDTGVIKYAKTTGKILGGVVQTVGGYYVFNTGKALGPAGTYLNMRRIGMLAMATGVSNAIEAISPIVYEYTNGKYDFGNPLQDITEYAFVNLGANEGMGEFAYDIVDFGVSSYLTFGAYRRINAPKRILNSWIDGNSSNRLYRAIKQDYKRKWETMNKPMLILQGANTIRKFNLIINKDEEN</sequence>
<evidence type="ECO:0000313" key="2">
    <source>
        <dbReference type="EMBL" id="BET98242.1"/>
    </source>
</evidence>
<dbReference type="EMBL" id="AP028978">
    <property type="protein sequence ID" value="BET98242.1"/>
    <property type="molecule type" value="Genomic_DNA"/>
</dbReference>
<dbReference type="Proteomes" id="UP001529514">
    <property type="component" value="Chromosome"/>
</dbReference>
<protein>
    <submittedName>
        <fullName evidence="2">Uncharacterized protein</fullName>
    </submittedName>
</protein>
<keyword evidence="1" id="KW-0175">Coiled coil</keyword>
<reference evidence="2 3" key="1">
    <citation type="submission" date="2023-10" db="EMBL/GenBank/DDBJ databases">
        <title>Xenorhabdus taiwanensis sp. nov., a symbiotic bacterium associated with the entomopathogenic nematode Steinernema taiwanensis.</title>
        <authorList>
            <person name="Tseng C.T."/>
            <person name="Shu H.Y."/>
            <person name="Chen M.H."/>
            <person name="Fang Y.J."/>
            <person name="Wu T.L."/>
            <person name="Lin Y.C."/>
            <person name="Huang C.J."/>
        </authorList>
    </citation>
    <scope>NUCLEOTIDE SEQUENCE [LARGE SCALE GENOMIC DNA]</scope>
    <source>
        <strain evidence="2 3">TCT-1</strain>
    </source>
</reference>
<organism evidence="2 3">
    <name type="scientific">Xenorhabdus taiwanensis</name>
    <dbReference type="NCBI Taxonomy" id="3085177"/>
    <lineage>
        <taxon>Bacteria</taxon>
        <taxon>Pseudomonadati</taxon>
        <taxon>Pseudomonadota</taxon>
        <taxon>Gammaproteobacteria</taxon>
        <taxon>Enterobacterales</taxon>
        <taxon>Morganellaceae</taxon>
        <taxon>Xenorhabdus</taxon>
    </lineage>
</organism>
<gene>
    <name evidence="2" type="ORF">TCT1_31630</name>
</gene>
<dbReference type="RefSeq" id="WP_374051758.1">
    <property type="nucleotide sequence ID" value="NZ_AP028978.1"/>
</dbReference>
<name>A0ABN7C7B2_9GAMM</name>
<proteinExistence type="predicted"/>
<dbReference type="InterPro" id="IPR025320">
    <property type="entry name" value="DUF4225"/>
</dbReference>